<reference evidence="2 3" key="1">
    <citation type="journal article" date="2018" name="Nat. Ecol. Evol.">
        <title>Pezizomycetes genomes reveal the molecular basis of ectomycorrhizal truffle lifestyle.</title>
        <authorList>
            <person name="Murat C."/>
            <person name="Payen T."/>
            <person name="Noel B."/>
            <person name="Kuo A."/>
            <person name="Morin E."/>
            <person name="Chen J."/>
            <person name="Kohler A."/>
            <person name="Krizsan K."/>
            <person name="Balestrini R."/>
            <person name="Da Silva C."/>
            <person name="Montanini B."/>
            <person name="Hainaut M."/>
            <person name="Levati E."/>
            <person name="Barry K.W."/>
            <person name="Belfiori B."/>
            <person name="Cichocki N."/>
            <person name="Clum A."/>
            <person name="Dockter R.B."/>
            <person name="Fauchery L."/>
            <person name="Guy J."/>
            <person name="Iotti M."/>
            <person name="Le Tacon F."/>
            <person name="Lindquist E.A."/>
            <person name="Lipzen A."/>
            <person name="Malagnac F."/>
            <person name="Mello A."/>
            <person name="Molinier V."/>
            <person name="Miyauchi S."/>
            <person name="Poulain J."/>
            <person name="Riccioni C."/>
            <person name="Rubini A."/>
            <person name="Sitrit Y."/>
            <person name="Splivallo R."/>
            <person name="Traeger S."/>
            <person name="Wang M."/>
            <person name="Zifcakova L."/>
            <person name="Wipf D."/>
            <person name="Zambonelli A."/>
            <person name="Paolocci F."/>
            <person name="Nowrousian M."/>
            <person name="Ottonello S."/>
            <person name="Baldrian P."/>
            <person name="Spatafora J.W."/>
            <person name="Henrissat B."/>
            <person name="Nagy L.G."/>
            <person name="Aury J.M."/>
            <person name="Wincker P."/>
            <person name="Grigoriev I.V."/>
            <person name="Bonfante P."/>
            <person name="Martin F.M."/>
        </authorList>
    </citation>
    <scope>NUCLEOTIDE SEQUENCE [LARGE SCALE GENOMIC DNA]</scope>
    <source>
        <strain evidence="2 3">RN42</strain>
    </source>
</reference>
<sequence length="252" mass="28406">MGDAAIIRRVYATENDFTLHRPVLPEGLRLPESIIRDRDTGLLSDNGPNRMLKPQYWLDLGSNGVLNPDWQRRAENNEPDSKNLTGKQRTAIETYAQWFYRRPVGQGCVSCIKPERRSLLPFLYCDVRSEELLYFAGAPEEGKHLQCCSNCRFSQNTRQGETPRHCMPTLAPRAGLGAAPFDVKEEPQENAFPPAPGVMKQEPADEGDAWMHDPNVKPEPVDGRDAWLSDADVKQEPVDDDNSLLHPPQAQM</sequence>
<dbReference type="EMBL" id="ML119775">
    <property type="protein sequence ID" value="RPA74977.1"/>
    <property type="molecule type" value="Genomic_DNA"/>
</dbReference>
<protein>
    <submittedName>
        <fullName evidence="2">Uncharacterized protein</fullName>
    </submittedName>
</protein>
<feature type="compositionally biased region" description="Basic and acidic residues" evidence="1">
    <location>
        <begin position="209"/>
        <end position="237"/>
    </location>
</feature>
<evidence type="ECO:0000313" key="3">
    <source>
        <dbReference type="Proteomes" id="UP000275078"/>
    </source>
</evidence>
<keyword evidence="3" id="KW-1185">Reference proteome</keyword>
<proteinExistence type="predicted"/>
<organism evidence="2 3">
    <name type="scientific">Ascobolus immersus RN42</name>
    <dbReference type="NCBI Taxonomy" id="1160509"/>
    <lineage>
        <taxon>Eukaryota</taxon>
        <taxon>Fungi</taxon>
        <taxon>Dikarya</taxon>
        <taxon>Ascomycota</taxon>
        <taxon>Pezizomycotina</taxon>
        <taxon>Pezizomycetes</taxon>
        <taxon>Pezizales</taxon>
        <taxon>Ascobolaceae</taxon>
        <taxon>Ascobolus</taxon>
    </lineage>
</organism>
<dbReference type="AlphaFoldDB" id="A0A3N4HNX7"/>
<gene>
    <name evidence="2" type="ORF">BJ508DRAFT_332558</name>
</gene>
<accession>A0A3N4HNX7</accession>
<feature type="region of interest" description="Disordered" evidence="1">
    <location>
        <begin position="186"/>
        <end position="252"/>
    </location>
</feature>
<name>A0A3N4HNX7_ASCIM</name>
<evidence type="ECO:0000256" key="1">
    <source>
        <dbReference type="SAM" id="MobiDB-lite"/>
    </source>
</evidence>
<dbReference type="Proteomes" id="UP000275078">
    <property type="component" value="Unassembled WGS sequence"/>
</dbReference>
<evidence type="ECO:0000313" key="2">
    <source>
        <dbReference type="EMBL" id="RPA74977.1"/>
    </source>
</evidence>